<keyword evidence="2" id="KW-1185">Reference proteome</keyword>
<evidence type="ECO:0008006" key="3">
    <source>
        <dbReference type="Google" id="ProtNLM"/>
    </source>
</evidence>
<sequence>MKRWFIIATLACIGTIQAQYLGQTIADFEAKFQVDILVDSIDVIHQGISPLEQRNKHGNVTVIIPGDAFHPQPRDTVLYQYLIFLDNELSKYPDGYLVKNGVEAIALGEKLYVGETKRSAIPHYRSKTLLYEASYPILYDETYMANVIHHELHHFAEYSLQKADKYYKKWNKINPKKFNYGYGGVMQFDKRYKNIDFTSHNHPREGFIGNYAMTGAEEDRAMIVALIMNERERGDLLKWLPIDERLRKKVELAIEILNELSGTTENYWTEVMVGH</sequence>
<protein>
    <recommendedName>
        <fullName evidence="3">Peptidase</fullName>
    </recommendedName>
</protein>
<evidence type="ECO:0000313" key="1">
    <source>
        <dbReference type="EMBL" id="SNS81520.1"/>
    </source>
</evidence>
<name>A0A239HJJ2_EKHLU</name>
<accession>A0A239HJJ2</accession>
<evidence type="ECO:0000313" key="2">
    <source>
        <dbReference type="Proteomes" id="UP000198393"/>
    </source>
</evidence>
<dbReference type="Proteomes" id="UP000198393">
    <property type="component" value="Unassembled WGS sequence"/>
</dbReference>
<reference evidence="1 2" key="1">
    <citation type="submission" date="2017-06" db="EMBL/GenBank/DDBJ databases">
        <authorList>
            <person name="Kim H.J."/>
            <person name="Triplett B.A."/>
        </authorList>
    </citation>
    <scope>NUCLEOTIDE SEQUENCE [LARGE SCALE GENOMIC DNA]</scope>
    <source>
        <strain evidence="1 2">DSM 19307</strain>
    </source>
</reference>
<gene>
    <name evidence="1" type="ORF">SAMN05421640_1351</name>
</gene>
<proteinExistence type="predicted"/>
<dbReference type="OrthoDB" id="325507at2"/>
<dbReference type="AlphaFoldDB" id="A0A239HJJ2"/>
<dbReference type="Gene3D" id="3.40.390.70">
    <property type="match status" value="1"/>
</dbReference>
<organism evidence="1 2">
    <name type="scientific">Ekhidna lutea</name>
    <dbReference type="NCBI Taxonomy" id="447679"/>
    <lineage>
        <taxon>Bacteria</taxon>
        <taxon>Pseudomonadati</taxon>
        <taxon>Bacteroidota</taxon>
        <taxon>Cytophagia</taxon>
        <taxon>Cytophagales</taxon>
        <taxon>Reichenbachiellaceae</taxon>
        <taxon>Ekhidna</taxon>
    </lineage>
</organism>
<dbReference type="EMBL" id="FZPD01000002">
    <property type="protein sequence ID" value="SNS81520.1"/>
    <property type="molecule type" value="Genomic_DNA"/>
</dbReference>
<dbReference type="RefSeq" id="WP_089356091.1">
    <property type="nucleotide sequence ID" value="NZ_FZPD01000002.1"/>
</dbReference>